<evidence type="ECO:0000259" key="1">
    <source>
        <dbReference type="SMART" id="SM00722"/>
    </source>
</evidence>
<dbReference type="SUPFAM" id="SSF51126">
    <property type="entry name" value="Pectin lyase-like"/>
    <property type="match status" value="1"/>
</dbReference>
<dbReference type="SMART" id="SM00710">
    <property type="entry name" value="PbH1"/>
    <property type="match status" value="7"/>
</dbReference>
<gene>
    <name evidence="2" type="primary">nosD_2</name>
    <name evidence="2" type="ORF">TUM4438_32280</name>
</gene>
<dbReference type="EMBL" id="BPEY01000066">
    <property type="protein sequence ID" value="GIU49195.1"/>
    <property type="molecule type" value="Genomic_DNA"/>
</dbReference>
<dbReference type="InterPro" id="IPR011050">
    <property type="entry name" value="Pectin_lyase_fold/virulence"/>
</dbReference>
<dbReference type="InterPro" id="IPR007742">
    <property type="entry name" value="NosD_dom"/>
</dbReference>
<name>A0ABQ4PND2_9GAMM</name>
<protein>
    <submittedName>
        <fullName evidence="2">Copper ABC transporter substrate-binding protein</fullName>
    </submittedName>
</protein>
<evidence type="ECO:0000313" key="3">
    <source>
        <dbReference type="Proteomes" id="UP000887104"/>
    </source>
</evidence>
<proteinExistence type="predicted"/>
<dbReference type="NCBIfam" id="TIGR04247">
    <property type="entry name" value="NosD_copper_fam"/>
    <property type="match status" value="1"/>
</dbReference>
<reference evidence="2" key="1">
    <citation type="submission" date="2021-05" db="EMBL/GenBank/DDBJ databases">
        <title>Molecular characterization for Shewanella algae harboring chromosomal blaOXA-55-like strains isolated from clinical and environment sample.</title>
        <authorList>
            <person name="Ohama Y."/>
            <person name="Aoki K."/>
            <person name="Harada S."/>
            <person name="Moriya K."/>
            <person name="Ishii Y."/>
            <person name="Tateda K."/>
        </authorList>
    </citation>
    <scope>NUCLEOTIDE SEQUENCE</scope>
    <source>
        <strain evidence="2">JCM 11563</strain>
    </source>
</reference>
<dbReference type="Pfam" id="PF05048">
    <property type="entry name" value="NosD"/>
    <property type="match status" value="1"/>
</dbReference>
<dbReference type="InterPro" id="IPR026464">
    <property type="entry name" value="NosD_copper_fam"/>
</dbReference>
<feature type="domain" description="Carbohydrate-binding/sugar hydrolysis" evidence="1">
    <location>
        <begin position="209"/>
        <end position="383"/>
    </location>
</feature>
<accession>A0ABQ4PND2</accession>
<evidence type="ECO:0000313" key="2">
    <source>
        <dbReference type="EMBL" id="GIU49195.1"/>
    </source>
</evidence>
<dbReference type="Gene3D" id="2.160.20.10">
    <property type="entry name" value="Single-stranded right-handed beta-helix, Pectin lyase-like"/>
    <property type="match status" value="1"/>
</dbReference>
<organism evidence="2 3">
    <name type="scientific">Shewanella sairae</name>
    <dbReference type="NCBI Taxonomy" id="190310"/>
    <lineage>
        <taxon>Bacteria</taxon>
        <taxon>Pseudomonadati</taxon>
        <taxon>Pseudomonadota</taxon>
        <taxon>Gammaproteobacteria</taxon>
        <taxon>Alteromonadales</taxon>
        <taxon>Shewanellaceae</taxon>
        <taxon>Shewanella</taxon>
    </lineage>
</organism>
<dbReference type="InterPro" id="IPR006626">
    <property type="entry name" value="PbH1"/>
</dbReference>
<dbReference type="SMART" id="SM00722">
    <property type="entry name" value="CASH"/>
    <property type="match status" value="2"/>
</dbReference>
<comment type="caution">
    <text evidence="2">The sequence shown here is derived from an EMBL/GenBank/DDBJ whole genome shotgun (WGS) entry which is preliminary data.</text>
</comment>
<dbReference type="RefSeq" id="WP_220782195.1">
    <property type="nucleotide sequence ID" value="NZ_BPEY01000066.1"/>
</dbReference>
<dbReference type="NCBIfam" id="TIGR03804">
    <property type="entry name" value="para_beta_helix"/>
    <property type="match status" value="2"/>
</dbReference>
<dbReference type="InterPro" id="IPR006633">
    <property type="entry name" value="Carb-bd_sugar_hydrolysis-dom"/>
</dbReference>
<sequence length="444" mass="49555">MSKLITFCPRLANTASTHFIRLAALLVTLGYGAICQAETIHVDNTAQLQQALTDAKSGDRIMLAAGRYQAPFAIRQSITLSSLGDSVIDAAGVGSALTVFAAYVEISGLRIENWGNDHYERDAAILVEPGSDGVKIHNNHLQGNGFGVRADELNNIKINNNVIVGNNTLYTLDRGDGIHLQHVIGSEIWGNTVSGVRDGVYLESSSQSKVYDNQLFDQQYGIHYMYTHDDEAFNNRSYQVDGGYALMDSKRIHLYSNKVWDAIDFGILLNMTKDSLVELNHVEQIVNRSVNQIQGQGQEGKGIFVYGARDNTIINNHFADNDIGFYMAMGGEDNQVYGNQFIDNFSQVKYVGDSLLEWSHQGRGNYWSGYLGWDHNSDGIGNTAYQPNDNIDKLFWLYPEANFLMDSPIVMVLRWVQRQFEITEISGIVDSYPLLDTNPTFSHH</sequence>
<dbReference type="Proteomes" id="UP000887104">
    <property type="component" value="Unassembled WGS sequence"/>
</dbReference>
<keyword evidence="3" id="KW-1185">Reference proteome</keyword>
<dbReference type="InterPro" id="IPR022441">
    <property type="entry name" value="Para_beta_helix_rpt-2"/>
</dbReference>
<feature type="domain" description="Carbohydrate-binding/sugar hydrolysis" evidence="1">
    <location>
        <begin position="55"/>
        <end position="203"/>
    </location>
</feature>
<dbReference type="InterPro" id="IPR012334">
    <property type="entry name" value="Pectin_lyas_fold"/>
</dbReference>